<dbReference type="InterPro" id="IPR004843">
    <property type="entry name" value="Calcineurin-like_PHP"/>
</dbReference>
<dbReference type="PANTHER" id="PTHR42850">
    <property type="entry name" value="METALLOPHOSPHOESTERASE"/>
    <property type="match status" value="1"/>
</dbReference>
<dbReference type="Gene3D" id="3.60.21.10">
    <property type="match status" value="1"/>
</dbReference>
<name>A0A6N4QZW6_9LEPT</name>
<feature type="domain" description="Calcineurin-like phosphoesterase" evidence="1">
    <location>
        <begin position="4"/>
        <end position="96"/>
    </location>
</feature>
<dbReference type="RefSeq" id="WP_135572928.1">
    <property type="nucleotide sequence ID" value="NZ_RQGK01000029.1"/>
</dbReference>
<evidence type="ECO:0000259" key="1">
    <source>
        <dbReference type="Pfam" id="PF00149"/>
    </source>
</evidence>
<proteinExistence type="predicted"/>
<sequence>MRDIIIGDIHGCYEELILLLKEVGYTENDRIISVGDIVDRGPDSLKVYEFFKENPQHVVVMGNHENKHVNQVLSYSQEIVKLQFGDRYSEFLKWAKDLPCYFETDSAIIVHASLEPDIALEEQRKEVLIGSTSGEKYLTNKYGPEDWTNLYKTQKPILFGHRVVGDVVQMYGDNIYGIETGACFGGYLSAITLPDFKFFSIKSPKNYWKFEMEKWQVAVLRSKPWRKYEFEKIRREISKVKNSKQAEVSGFISGVENWFQSLGTIYTNIKGILEYKAFQILEKFEPGSAIQAAKEFEYSIFLILAMKNRLTVKYLEDSLRTPEKVFHLARQLDLNVEDPF</sequence>
<protein>
    <submittedName>
        <fullName evidence="2">Serine/threonine protein phosphatase</fullName>
    </submittedName>
</protein>
<evidence type="ECO:0000313" key="2">
    <source>
        <dbReference type="EMBL" id="TGL80821.1"/>
    </source>
</evidence>
<reference evidence="2 3" key="1">
    <citation type="journal article" date="2019" name="PLoS Negl. Trop. Dis.">
        <title>Revisiting the worldwide diversity of Leptospira species in the environment.</title>
        <authorList>
            <person name="Vincent A.T."/>
            <person name="Schiettekatte O."/>
            <person name="Bourhy P."/>
            <person name="Veyrier F.J."/>
            <person name="Picardeau M."/>
        </authorList>
    </citation>
    <scope>NUCLEOTIDE SEQUENCE [LARGE SCALE GENOMIC DNA]</scope>
    <source>
        <strain evidence="2 3">201702445</strain>
    </source>
</reference>
<dbReference type="EMBL" id="RQGM01000068">
    <property type="protein sequence ID" value="TGL80821.1"/>
    <property type="molecule type" value="Genomic_DNA"/>
</dbReference>
<evidence type="ECO:0000313" key="3">
    <source>
        <dbReference type="Proteomes" id="UP000297613"/>
    </source>
</evidence>
<comment type="caution">
    <text evidence="2">The sequence shown here is derived from an EMBL/GenBank/DDBJ whole genome shotgun (WGS) entry which is preliminary data.</text>
</comment>
<dbReference type="GO" id="GO:0016791">
    <property type="term" value="F:phosphatase activity"/>
    <property type="evidence" value="ECO:0007669"/>
    <property type="project" value="TreeGrafter"/>
</dbReference>
<dbReference type="PANTHER" id="PTHR42850:SF4">
    <property type="entry name" value="ZINC-DEPENDENT ENDOPOLYPHOSPHATASE"/>
    <property type="match status" value="1"/>
</dbReference>
<dbReference type="InterPro" id="IPR029052">
    <property type="entry name" value="Metallo-depent_PP-like"/>
</dbReference>
<gene>
    <name evidence="2" type="ORF">EHQ83_16560</name>
</gene>
<dbReference type="InterPro" id="IPR050126">
    <property type="entry name" value="Ap4A_hydrolase"/>
</dbReference>
<dbReference type="AlphaFoldDB" id="A0A6N4QZW6"/>
<dbReference type="Proteomes" id="UP000297613">
    <property type="component" value="Unassembled WGS sequence"/>
</dbReference>
<organism evidence="2 3">
    <name type="scientific">Leptospira yasudae</name>
    <dbReference type="NCBI Taxonomy" id="2202201"/>
    <lineage>
        <taxon>Bacteria</taxon>
        <taxon>Pseudomonadati</taxon>
        <taxon>Spirochaetota</taxon>
        <taxon>Spirochaetia</taxon>
        <taxon>Leptospirales</taxon>
        <taxon>Leptospiraceae</taxon>
        <taxon>Leptospira</taxon>
    </lineage>
</organism>
<dbReference type="Pfam" id="PF00149">
    <property type="entry name" value="Metallophos"/>
    <property type="match status" value="1"/>
</dbReference>
<dbReference type="SUPFAM" id="SSF56300">
    <property type="entry name" value="Metallo-dependent phosphatases"/>
    <property type="match status" value="1"/>
</dbReference>
<accession>A0A6N4QZW6</accession>
<dbReference type="GO" id="GO:0005737">
    <property type="term" value="C:cytoplasm"/>
    <property type="evidence" value="ECO:0007669"/>
    <property type="project" value="TreeGrafter"/>
</dbReference>